<reference evidence="1 2" key="1">
    <citation type="journal article" date="2016" name="Nat. Commun.">
        <title>Thousands of microbial genomes shed light on interconnected biogeochemical processes in an aquifer system.</title>
        <authorList>
            <person name="Anantharaman K."/>
            <person name="Brown C.T."/>
            <person name="Hug L.A."/>
            <person name="Sharon I."/>
            <person name="Castelle C.J."/>
            <person name="Probst A.J."/>
            <person name="Thomas B.C."/>
            <person name="Singh A."/>
            <person name="Wilkins M.J."/>
            <person name="Karaoz U."/>
            <person name="Brodie E.L."/>
            <person name="Williams K.H."/>
            <person name="Hubbard S.S."/>
            <person name="Banfield J.F."/>
        </authorList>
    </citation>
    <scope>NUCLEOTIDE SEQUENCE [LARGE SCALE GENOMIC DNA]</scope>
</reference>
<sequence length="120" mass="14091">MGIEARRPNNVFSEGMSFFADLFAKPPREGELLSRRERRHESRLIHDSLVDHLRKVGVIRAAKNKWTTETFRSPAHRIPLEEQEKYRIIWSQTSSFDRRSKNNRQWVELCGTPVEQGGTK</sequence>
<protein>
    <submittedName>
        <fullName evidence="1">Uncharacterized protein</fullName>
    </submittedName>
</protein>
<gene>
    <name evidence="1" type="ORF">A3B50_04870</name>
</gene>
<name>A0A1F7J660_9BACT</name>
<evidence type="ECO:0000313" key="2">
    <source>
        <dbReference type="Proteomes" id="UP000178558"/>
    </source>
</evidence>
<evidence type="ECO:0000313" key="1">
    <source>
        <dbReference type="EMBL" id="OGK51102.1"/>
    </source>
</evidence>
<dbReference type="AlphaFoldDB" id="A0A1F7J660"/>
<organism evidence="1 2">
    <name type="scientific">Candidatus Roizmanbacteria bacterium RIFCSPLOWO2_01_FULL_40_42</name>
    <dbReference type="NCBI Taxonomy" id="1802066"/>
    <lineage>
        <taxon>Bacteria</taxon>
        <taxon>Candidatus Roizmaniibacteriota</taxon>
    </lineage>
</organism>
<dbReference type="EMBL" id="MGAQ01000005">
    <property type="protein sequence ID" value="OGK51102.1"/>
    <property type="molecule type" value="Genomic_DNA"/>
</dbReference>
<accession>A0A1F7J660</accession>
<proteinExistence type="predicted"/>
<comment type="caution">
    <text evidence="1">The sequence shown here is derived from an EMBL/GenBank/DDBJ whole genome shotgun (WGS) entry which is preliminary data.</text>
</comment>
<dbReference type="Proteomes" id="UP000178558">
    <property type="component" value="Unassembled WGS sequence"/>
</dbReference>